<dbReference type="EMBL" id="JACHDO010000001">
    <property type="protein sequence ID" value="MBB5494038.1"/>
    <property type="molecule type" value="Genomic_DNA"/>
</dbReference>
<dbReference type="Gene3D" id="3.40.50.450">
    <property type="match status" value="1"/>
</dbReference>
<comment type="caution">
    <text evidence="3">The sequence shown here is derived from an EMBL/GenBank/DDBJ whole genome shotgun (WGS) entry which is preliminary data.</text>
</comment>
<dbReference type="AlphaFoldDB" id="A0A840WV65"/>
<evidence type="ECO:0000259" key="2">
    <source>
        <dbReference type="Pfam" id="PF02481"/>
    </source>
</evidence>
<comment type="similarity">
    <text evidence="1">Belongs to the DprA/Smf family.</text>
</comment>
<dbReference type="PANTHER" id="PTHR43022:SF1">
    <property type="entry name" value="PROTEIN SMF"/>
    <property type="match status" value="1"/>
</dbReference>
<evidence type="ECO:0000313" key="4">
    <source>
        <dbReference type="Proteomes" id="UP000579647"/>
    </source>
</evidence>
<dbReference type="Proteomes" id="UP000579647">
    <property type="component" value="Unassembled WGS sequence"/>
</dbReference>
<reference evidence="3 4" key="1">
    <citation type="submission" date="2020-08" db="EMBL/GenBank/DDBJ databases">
        <title>Sequencing the genomes of 1000 actinobacteria strains.</title>
        <authorList>
            <person name="Klenk H.-P."/>
        </authorList>
    </citation>
    <scope>NUCLEOTIDE SEQUENCE [LARGE SCALE GENOMIC DNA]</scope>
    <source>
        <strain evidence="3 4">DSM 44598</strain>
    </source>
</reference>
<keyword evidence="4" id="KW-1185">Reference proteome</keyword>
<feature type="domain" description="Smf/DprA SLOG" evidence="2">
    <location>
        <begin position="75"/>
        <end position="253"/>
    </location>
</feature>
<gene>
    <name evidence="3" type="ORF">HNR07_005175</name>
</gene>
<accession>A0A840WV65</accession>
<dbReference type="SUPFAM" id="SSF102405">
    <property type="entry name" value="MCP/YpsA-like"/>
    <property type="match status" value="1"/>
</dbReference>
<evidence type="ECO:0000313" key="3">
    <source>
        <dbReference type="EMBL" id="MBB5494038.1"/>
    </source>
</evidence>
<dbReference type="Pfam" id="PF02481">
    <property type="entry name" value="DNA_processg_A"/>
    <property type="match status" value="1"/>
</dbReference>
<name>A0A840WV65_9ACTN</name>
<dbReference type="InterPro" id="IPR003488">
    <property type="entry name" value="DprA"/>
</dbReference>
<proteinExistence type="inferred from homology"/>
<dbReference type="PANTHER" id="PTHR43022">
    <property type="entry name" value="PROTEIN SMF"/>
    <property type="match status" value="1"/>
</dbReference>
<evidence type="ECO:0000256" key="1">
    <source>
        <dbReference type="ARBA" id="ARBA00006525"/>
    </source>
</evidence>
<protein>
    <submittedName>
        <fullName evidence="3">DNA processing protein</fullName>
    </submittedName>
</protein>
<organism evidence="3 4">
    <name type="scientific">Nocardiopsis metallicus</name>
    <dbReference type="NCBI Taxonomy" id="179819"/>
    <lineage>
        <taxon>Bacteria</taxon>
        <taxon>Bacillati</taxon>
        <taxon>Actinomycetota</taxon>
        <taxon>Actinomycetes</taxon>
        <taxon>Streptosporangiales</taxon>
        <taxon>Nocardiopsidaceae</taxon>
        <taxon>Nocardiopsis</taxon>
    </lineage>
</organism>
<dbReference type="RefSeq" id="WP_184367100.1">
    <property type="nucleotide sequence ID" value="NZ_BAAAKM010000041.1"/>
</dbReference>
<sequence length="308" mass="33770">MHSIDERTAMLALLLRQDARWSVIADEAMESGSAISVLQNRLGHDTLFPDLVDEAPEVIQAQKMIASCRSEGTQVLSFLDPDYPSQLRDIHEMPPLVFARGQLQPDTRAIAVVGSRKASEHGLRMAYSIASRLGSMKVTVVSGLAEGVDAAAHRAALDCGGRTVAVIGTGINRHYPRQHKELQDEVAHRGLLLSQFLPDAPPTKASFPMRNAVMSGYAAATIVVEAGEHSGARIQARYALQHGRPLIFPQELLRNQWAREFAERPGVHVVENMEQMMTTVEERIHDAATTAADITAHVSLTKEEAFAW</sequence>
<dbReference type="GO" id="GO:0009294">
    <property type="term" value="P:DNA-mediated transformation"/>
    <property type="evidence" value="ECO:0007669"/>
    <property type="project" value="InterPro"/>
</dbReference>
<dbReference type="InterPro" id="IPR057666">
    <property type="entry name" value="DrpA_SLOG"/>
</dbReference>